<evidence type="ECO:0000313" key="4">
    <source>
        <dbReference type="Proteomes" id="UP001259659"/>
    </source>
</evidence>
<evidence type="ECO:0000256" key="1">
    <source>
        <dbReference type="SAM" id="MobiDB-lite"/>
    </source>
</evidence>
<evidence type="ECO:0000313" key="3">
    <source>
        <dbReference type="EMBL" id="MDS0258543.1"/>
    </source>
</evidence>
<reference evidence="3 4" key="1">
    <citation type="submission" date="2022-06" db="EMBL/GenBank/DDBJ databases">
        <title>Haloarcula sp. a new haloarchaeum isolate from saline soil.</title>
        <authorList>
            <person name="Strakova D."/>
            <person name="Galisteo C."/>
            <person name="Sanchez-Porro C."/>
            <person name="Ventosa A."/>
        </authorList>
    </citation>
    <scope>NUCLEOTIDE SEQUENCE [LARGE SCALE GENOMIC DNA]</scope>
    <source>
        <strain evidence="3 4">S1CR25-12</strain>
    </source>
</reference>
<sequence>MRGRPASGQYACRRCGTTFDEPVERERRGHNSPGRGLAGKLDRMDPDDVGQPMTDGSGHECDACGETFRTLTKLRLHEKDDCPMRATFGAIDTDAEDAGEQAAAGLLQCRQCGQVNPNADFDHSTSFDGDDFHLIVGFQCRQCAFENENRVVLEDVDPDSLGDLPEHLQPDEEIATDGGLDVGLQIASRLRDLADEVEVHGLEGGDIVVDGDEATIVETVALETGGDR</sequence>
<gene>
    <name evidence="3" type="ORF">NDI56_03845</name>
</gene>
<protein>
    <recommendedName>
        <fullName evidence="2">C2H2-type domain-containing protein</fullName>
    </recommendedName>
</protein>
<dbReference type="InterPro" id="IPR013087">
    <property type="entry name" value="Znf_C2H2_type"/>
</dbReference>
<dbReference type="EMBL" id="JAMQON010000001">
    <property type="protein sequence ID" value="MDS0258543.1"/>
    <property type="molecule type" value="Genomic_DNA"/>
</dbReference>
<evidence type="ECO:0000259" key="2">
    <source>
        <dbReference type="PROSITE" id="PS50157"/>
    </source>
</evidence>
<organism evidence="3 4">
    <name type="scientific">Haloarcula saliterrae</name>
    <dbReference type="NCBI Taxonomy" id="2950534"/>
    <lineage>
        <taxon>Archaea</taxon>
        <taxon>Methanobacteriati</taxon>
        <taxon>Methanobacteriota</taxon>
        <taxon>Stenosarchaea group</taxon>
        <taxon>Halobacteria</taxon>
        <taxon>Halobacteriales</taxon>
        <taxon>Haloarculaceae</taxon>
        <taxon>Haloarcula</taxon>
    </lineage>
</organism>
<feature type="domain" description="C2H2-type" evidence="2">
    <location>
        <begin position="59"/>
        <end position="86"/>
    </location>
</feature>
<comment type="caution">
    <text evidence="3">The sequence shown here is derived from an EMBL/GenBank/DDBJ whole genome shotgun (WGS) entry which is preliminary data.</text>
</comment>
<dbReference type="Proteomes" id="UP001259659">
    <property type="component" value="Unassembled WGS sequence"/>
</dbReference>
<dbReference type="RefSeq" id="WP_310918107.1">
    <property type="nucleotide sequence ID" value="NZ_JAMQON010000001.1"/>
</dbReference>
<name>A0ABU2F9F8_9EURY</name>
<keyword evidence="4" id="KW-1185">Reference proteome</keyword>
<proteinExistence type="predicted"/>
<accession>A0ABU2F9F8</accession>
<feature type="region of interest" description="Disordered" evidence="1">
    <location>
        <begin position="21"/>
        <end position="57"/>
    </location>
</feature>
<dbReference type="PROSITE" id="PS50157">
    <property type="entry name" value="ZINC_FINGER_C2H2_2"/>
    <property type="match status" value="1"/>
</dbReference>